<sequence>MNGVGGELDANQAQIHFSADVIEDDPMTYGPMKKALMGASFPSSSRLFNTVTAHIQRRIRRVGYGGGRWKC</sequence>
<name>A0AAV2G7G5_9ROSI</name>
<dbReference type="Proteomes" id="UP001497516">
    <property type="component" value="Chromosome 8"/>
</dbReference>
<keyword evidence="2" id="KW-1185">Reference proteome</keyword>
<reference evidence="1 2" key="1">
    <citation type="submission" date="2024-04" db="EMBL/GenBank/DDBJ databases">
        <authorList>
            <person name="Fracassetti M."/>
        </authorList>
    </citation>
    <scope>NUCLEOTIDE SEQUENCE [LARGE SCALE GENOMIC DNA]</scope>
</reference>
<proteinExistence type="predicted"/>
<dbReference type="EMBL" id="OZ034821">
    <property type="protein sequence ID" value="CAL1406117.1"/>
    <property type="molecule type" value="Genomic_DNA"/>
</dbReference>
<accession>A0AAV2G7G5</accession>
<dbReference type="AlphaFoldDB" id="A0AAV2G7G5"/>
<organism evidence="1 2">
    <name type="scientific">Linum trigynum</name>
    <dbReference type="NCBI Taxonomy" id="586398"/>
    <lineage>
        <taxon>Eukaryota</taxon>
        <taxon>Viridiplantae</taxon>
        <taxon>Streptophyta</taxon>
        <taxon>Embryophyta</taxon>
        <taxon>Tracheophyta</taxon>
        <taxon>Spermatophyta</taxon>
        <taxon>Magnoliopsida</taxon>
        <taxon>eudicotyledons</taxon>
        <taxon>Gunneridae</taxon>
        <taxon>Pentapetalae</taxon>
        <taxon>rosids</taxon>
        <taxon>fabids</taxon>
        <taxon>Malpighiales</taxon>
        <taxon>Linaceae</taxon>
        <taxon>Linum</taxon>
    </lineage>
</organism>
<evidence type="ECO:0000313" key="1">
    <source>
        <dbReference type="EMBL" id="CAL1406117.1"/>
    </source>
</evidence>
<gene>
    <name evidence="1" type="ORF">LTRI10_LOCUS45866</name>
</gene>
<protein>
    <submittedName>
        <fullName evidence="1">Uncharacterized protein</fullName>
    </submittedName>
</protein>
<evidence type="ECO:0000313" key="2">
    <source>
        <dbReference type="Proteomes" id="UP001497516"/>
    </source>
</evidence>